<organism evidence="6 7">
    <name type="scientific">Trema orientale</name>
    <name type="common">Charcoal tree</name>
    <name type="synonym">Celtis orientalis</name>
    <dbReference type="NCBI Taxonomy" id="63057"/>
    <lineage>
        <taxon>Eukaryota</taxon>
        <taxon>Viridiplantae</taxon>
        <taxon>Streptophyta</taxon>
        <taxon>Embryophyta</taxon>
        <taxon>Tracheophyta</taxon>
        <taxon>Spermatophyta</taxon>
        <taxon>Magnoliopsida</taxon>
        <taxon>eudicotyledons</taxon>
        <taxon>Gunneridae</taxon>
        <taxon>Pentapetalae</taxon>
        <taxon>rosids</taxon>
        <taxon>fabids</taxon>
        <taxon>Rosales</taxon>
        <taxon>Cannabaceae</taxon>
        <taxon>Trema</taxon>
    </lineage>
</organism>
<dbReference type="SUPFAM" id="SSF48350">
    <property type="entry name" value="GTPase activation domain, GAP"/>
    <property type="match status" value="1"/>
</dbReference>
<feature type="region of interest" description="Disordered" evidence="3">
    <location>
        <begin position="1"/>
        <end position="31"/>
    </location>
</feature>
<dbReference type="Pfam" id="PF00169">
    <property type="entry name" value="PH"/>
    <property type="match status" value="1"/>
</dbReference>
<feature type="region of interest" description="Disordered" evidence="3">
    <location>
        <begin position="906"/>
        <end position="1012"/>
    </location>
</feature>
<dbReference type="OrthoDB" id="2157866at2759"/>
<evidence type="ECO:0000313" key="7">
    <source>
        <dbReference type="Proteomes" id="UP000237000"/>
    </source>
</evidence>
<feature type="compositionally biased region" description="Polar residues" evidence="3">
    <location>
        <begin position="534"/>
        <end position="544"/>
    </location>
</feature>
<dbReference type="SMART" id="SM00233">
    <property type="entry name" value="PH"/>
    <property type="match status" value="1"/>
</dbReference>
<feature type="compositionally biased region" description="Polar residues" evidence="3">
    <location>
        <begin position="909"/>
        <end position="923"/>
    </location>
</feature>
<dbReference type="InParanoid" id="A0A2P5DB29"/>
<dbReference type="Pfam" id="PF14389">
    <property type="entry name" value="Lzipper-MIP1"/>
    <property type="match status" value="1"/>
</dbReference>
<dbReference type="SMART" id="SM00324">
    <property type="entry name" value="RhoGAP"/>
    <property type="match status" value="1"/>
</dbReference>
<dbReference type="Gene3D" id="2.30.29.30">
    <property type="entry name" value="Pleckstrin-homology domain (PH domain)/Phosphotyrosine-binding domain (PTB)"/>
    <property type="match status" value="1"/>
</dbReference>
<evidence type="ECO:0000256" key="1">
    <source>
        <dbReference type="ARBA" id="ARBA00022468"/>
    </source>
</evidence>
<feature type="coiled-coil region" evidence="2">
    <location>
        <begin position="686"/>
        <end position="713"/>
    </location>
</feature>
<evidence type="ECO:0000256" key="2">
    <source>
        <dbReference type="SAM" id="Coils"/>
    </source>
</evidence>
<dbReference type="AlphaFoldDB" id="A0A2P5DB29"/>
<comment type="caution">
    <text evidence="6">The sequence shown here is derived from an EMBL/GenBank/DDBJ whole genome shotgun (WGS) entry which is preliminary data.</text>
</comment>
<evidence type="ECO:0000256" key="3">
    <source>
        <dbReference type="SAM" id="MobiDB-lite"/>
    </source>
</evidence>
<dbReference type="Pfam" id="PF00620">
    <property type="entry name" value="RhoGAP"/>
    <property type="match status" value="1"/>
</dbReference>
<feature type="compositionally biased region" description="Polar residues" evidence="3">
    <location>
        <begin position="487"/>
        <end position="516"/>
    </location>
</feature>
<keyword evidence="1" id="KW-0343">GTPase activation</keyword>
<reference evidence="7" key="1">
    <citation type="submission" date="2016-06" db="EMBL/GenBank/DDBJ databases">
        <title>Parallel loss of symbiosis genes in relatives of nitrogen-fixing non-legume Parasponia.</title>
        <authorList>
            <person name="Van Velzen R."/>
            <person name="Holmer R."/>
            <person name="Bu F."/>
            <person name="Rutten L."/>
            <person name="Van Zeijl A."/>
            <person name="Liu W."/>
            <person name="Santuari L."/>
            <person name="Cao Q."/>
            <person name="Sharma T."/>
            <person name="Shen D."/>
            <person name="Roswanjaya Y."/>
            <person name="Wardhani T."/>
            <person name="Kalhor M.S."/>
            <person name="Jansen J."/>
            <person name="Van den Hoogen J."/>
            <person name="Gungor B."/>
            <person name="Hartog M."/>
            <person name="Hontelez J."/>
            <person name="Verver J."/>
            <person name="Yang W.-C."/>
            <person name="Schijlen E."/>
            <person name="Repin R."/>
            <person name="Schilthuizen M."/>
            <person name="Schranz E."/>
            <person name="Heidstra R."/>
            <person name="Miyata K."/>
            <person name="Fedorova E."/>
            <person name="Kohlen W."/>
            <person name="Bisseling T."/>
            <person name="Smit S."/>
            <person name="Geurts R."/>
        </authorList>
    </citation>
    <scope>NUCLEOTIDE SEQUENCE [LARGE SCALE GENOMIC DNA]</scope>
    <source>
        <strain evidence="7">cv. RG33-2</strain>
    </source>
</reference>
<evidence type="ECO:0000259" key="5">
    <source>
        <dbReference type="PROSITE" id="PS50238"/>
    </source>
</evidence>
<feature type="compositionally biased region" description="Basic and acidic residues" evidence="3">
    <location>
        <begin position="924"/>
        <end position="942"/>
    </location>
</feature>
<dbReference type="InterPro" id="IPR008936">
    <property type="entry name" value="Rho_GTPase_activation_prot"/>
</dbReference>
<dbReference type="Gene3D" id="1.10.555.10">
    <property type="entry name" value="Rho GTPase activation protein"/>
    <property type="match status" value="1"/>
</dbReference>
<gene>
    <name evidence="6" type="ORF">TorRG33x02_256440</name>
</gene>
<dbReference type="GO" id="GO:0007165">
    <property type="term" value="P:signal transduction"/>
    <property type="evidence" value="ECO:0007669"/>
    <property type="project" value="InterPro"/>
</dbReference>
<feature type="compositionally biased region" description="Pro residues" evidence="3">
    <location>
        <begin position="7"/>
        <end position="28"/>
    </location>
</feature>
<dbReference type="EMBL" id="JXTC01000282">
    <property type="protein sequence ID" value="PON70488.1"/>
    <property type="molecule type" value="Genomic_DNA"/>
</dbReference>
<dbReference type="PANTHER" id="PTHR46265:SF21">
    <property type="entry name" value="RHO GTPASE-ACTIVATING PROTEIN REN1-LIKE ISOFORM X1"/>
    <property type="match status" value="1"/>
</dbReference>
<feature type="coiled-coil region" evidence="2">
    <location>
        <begin position="595"/>
        <end position="661"/>
    </location>
</feature>
<dbReference type="PANTHER" id="PTHR46265">
    <property type="entry name" value="RHO GTPASE-ACTIVATING PROTEIN 7"/>
    <property type="match status" value="1"/>
</dbReference>
<dbReference type="PROSITE" id="PS50003">
    <property type="entry name" value="PH_DOMAIN"/>
    <property type="match status" value="1"/>
</dbReference>
<feature type="region of interest" description="Disordered" evidence="3">
    <location>
        <begin position="533"/>
        <end position="577"/>
    </location>
</feature>
<dbReference type="GO" id="GO:0005096">
    <property type="term" value="F:GTPase activator activity"/>
    <property type="evidence" value="ECO:0007669"/>
    <property type="project" value="UniProtKB-KW"/>
</dbReference>
<feature type="compositionally biased region" description="Polar residues" evidence="3">
    <location>
        <begin position="854"/>
        <end position="863"/>
    </location>
</feature>
<feature type="domain" description="PH" evidence="4">
    <location>
        <begin position="40"/>
        <end position="147"/>
    </location>
</feature>
<feature type="region of interest" description="Disordered" evidence="3">
    <location>
        <begin position="822"/>
        <end position="863"/>
    </location>
</feature>
<feature type="compositionally biased region" description="Acidic residues" evidence="3">
    <location>
        <begin position="404"/>
        <end position="444"/>
    </location>
</feature>
<accession>A0A2P5DB29</accession>
<evidence type="ECO:0000313" key="6">
    <source>
        <dbReference type="EMBL" id="PON70488.1"/>
    </source>
</evidence>
<evidence type="ECO:0000259" key="4">
    <source>
        <dbReference type="PROSITE" id="PS50003"/>
    </source>
</evidence>
<dbReference type="InterPro" id="IPR011993">
    <property type="entry name" value="PH-like_dom_sf"/>
</dbReference>
<dbReference type="FunCoup" id="A0A2P5DB29">
    <property type="interactions" value="55"/>
</dbReference>
<feature type="compositionally biased region" description="Polar residues" evidence="3">
    <location>
        <begin position="551"/>
        <end position="561"/>
    </location>
</feature>
<dbReference type="SUPFAM" id="SSF50729">
    <property type="entry name" value="PH domain-like"/>
    <property type="match status" value="1"/>
</dbReference>
<dbReference type="CDD" id="cd00159">
    <property type="entry name" value="RhoGAP"/>
    <property type="match status" value="1"/>
</dbReference>
<dbReference type="PROSITE" id="PS50238">
    <property type="entry name" value="RHOGAP"/>
    <property type="match status" value="1"/>
</dbReference>
<dbReference type="STRING" id="63057.A0A2P5DB29"/>
<dbReference type="InterPro" id="IPR001849">
    <property type="entry name" value="PH_domain"/>
</dbReference>
<feature type="compositionally biased region" description="Polar residues" evidence="3">
    <location>
        <begin position="445"/>
        <end position="455"/>
    </location>
</feature>
<name>A0A2P5DB29_TREOI</name>
<keyword evidence="7" id="KW-1185">Reference proteome</keyword>
<dbReference type="InterPro" id="IPR000198">
    <property type="entry name" value="RhoGAP_dom"/>
</dbReference>
<feature type="compositionally biased region" description="Basic and acidic residues" evidence="3">
    <location>
        <begin position="967"/>
        <end position="998"/>
    </location>
</feature>
<dbReference type="InterPro" id="IPR052799">
    <property type="entry name" value="Rho_GAP_Regulators"/>
</dbReference>
<sequence length="1012" mass="111576">MTTRNAEPPPQGDKVVPPAPAPPPPLPSPAEQLRTRVCNTVFKSGPLFISSKGIGWTSWKKRWFILTRTSLVFFRSDPSAVPQKGSEVNLTLGGIDLNNSGSVVVKTDKKLLTVLFPDGRDGRAFTLKAETLEDLNEWKTALESALAQAPSAAHVTGQNGIFRNDQIDSVDGSLDQSIDKQPIKSSVIGRPILLALEDVDGTPSFLEKALQFIEEQGVKVEGILRQAADVDDVEHRVREYEQGKNEFSPGEDAHIVADCIKHVLRELPSSPVPASCCNALLQACRTERSLRVNAMRSAICEAFPEPNRRLLQRILMMMRKVASQKAVNRMSCSAVAACMAPLLLRPLLAGDCEIENDFDMGGDGSVQLLQAAAAANHAQAIVITLLDEYDKIFGEDSVSPEPYTDSEESGSESEEATDDAESYEDEDNDDATQESDAGTDDDPENASSETCSESGDSGDDVLYDNKECADSSSGPDSPEVGDDSKSKQNLSSSFLETSPPQPDSQQNENELMKNSNSSVVLADDSAEVVRDISSKTSAAQTSTDHGLPSCIQKSTTISNLPGHSARNRSAWGRTPGRKNLSMESINYGIEDEVEIQRLEVTKSELEHKITEEVKQNAVLQTNLERRKTDLHQHRLALEQDVARLQEQLQKERDLRVALEAGLRMSHGPLPYLATIDEKTKAELEEIAIAEEDVVNLTQKLDELGMQLNQQRELNHGSMPKAGIMPQKSWDCQTKLKVKLTIEIREYMSKNLDESYAMMRSGHHKSKFSYENMLIQLVGIDQASLVSRMKFEALDTHLVAPENENERRHQNQQRDLCSTNYRSVGVSADPSTADSVASRRNVPANSKRNGAKGEGTNSTTSALTKLTTRLNFMKERRSQIAMELHNMDKGRGSSQIVQNLEKGRELLQNPDKSQGSEVQAIQNPERSRELDSSELFQKLDRGMGTESQSFQNPEKLKKAESQSLNYADRGKRSDGQNSHGLDRGKSENHVSLDMDKGRVLEGQSFISSRASSR</sequence>
<feature type="domain" description="Rho-GAP" evidence="5">
    <location>
        <begin position="194"/>
        <end position="393"/>
    </location>
</feature>
<protein>
    <submittedName>
        <fullName evidence="6">Rho GTPase activating protein</fullName>
    </submittedName>
</protein>
<feature type="compositionally biased region" description="Polar residues" evidence="3">
    <location>
        <begin position="1003"/>
        <end position="1012"/>
    </location>
</feature>
<proteinExistence type="predicted"/>
<dbReference type="InterPro" id="IPR025757">
    <property type="entry name" value="MIP1_Leuzipper"/>
</dbReference>
<feature type="region of interest" description="Disordered" evidence="3">
    <location>
        <begin position="395"/>
        <end position="516"/>
    </location>
</feature>
<keyword evidence="2" id="KW-0175">Coiled coil</keyword>
<dbReference type="CDD" id="cd00821">
    <property type="entry name" value="PH"/>
    <property type="match status" value="1"/>
</dbReference>
<dbReference type="Proteomes" id="UP000237000">
    <property type="component" value="Unassembled WGS sequence"/>
</dbReference>